<evidence type="ECO:0000313" key="3">
    <source>
        <dbReference type="EMBL" id="OAI23311.1"/>
    </source>
</evidence>
<dbReference type="EMBL" id="LUUL01000106">
    <property type="protein sequence ID" value="OAI23311.1"/>
    <property type="molecule type" value="Genomic_DNA"/>
</dbReference>
<sequence length="451" mass="50042">MIAKFVLLFCLALTAAAADPTPPQRFSRSVAGAGPDQALLAVKLDSAVYAASAADFRDLRLIDQDGVETPYLLQKIAEQKAVVRRVPSTGKIASLNRSGENGIELVATLDKTAANADGLTIVTAQRDYEYLLQIFGSADGKTWQALADNARIFDYSRYARIGNNAIELPANAYRQFKIVVAQASQTQSSGLTELTRTLQNGTEQQRSESVALRSEPLHIDRIEFWQNVTDTVADAAQRFDYPVAFKIVQDAELKASLIEIDSKRQPLTGFSVQSYTPNFSRRAEVQVSDSQGLENRTRTLGQADLQALHFQGFDRDQTEIEFAEQRREHYRIVIYNEDNPPLHINTVTGSGPGYRLLFLAQAGRSYQLLYGADKAEAPRYDVAPIQELLRRGYRSSDAELGEEVALAQPEPEFDWAELVNSRWFLGLAIAAVALVLAWSLFKIGKRIGDFD</sequence>
<organism evidence="3 4">
    <name type="scientific">Methylomonas koyamae</name>
    <dbReference type="NCBI Taxonomy" id="702114"/>
    <lineage>
        <taxon>Bacteria</taxon>
        <taxon>Pseudomonadati</taxon>
        <taxon>Pseudomonadota</taxon>
        <taxon>Gammaproteobacteria</taxon>
        <taxon>Methylococcales</taxon>
        <taxon>Methylococcaceae</taxon>
        <taxon>Methylomonas</taxon>
    </lineage>
</organism>
<name>A0AA91I463_9GAMM</name>
<comment type="caution">
    <text evidence="3">The sequence shown here is derived from an EMBL/GenBank/DDBJ whole genome shotgun (WGS) entry which is preliminary data.</text>
</comment>
<keyword evidence="1" id="KW-0472">Membrane</keyword>
<keyword evidence="4" id="KW-1185">Reference proteome</keyword>
<dbReference type="RefSeq" id="WP_064029097.1">
    <property type="nucleotide sequence ID" value="NZ_LUUL01000106.1"/>
</dbReference>
<reference evidence="3 4" key="1">
    <citation type="submission" date="2016-03" db="EMBL/GenBank/DDBJ databases">
        <authorList>
            <person name="Heylen K."/>
            <person name="De Vos P."/>
            <person name="Vekeman B."/>
        </authorList>
    </citation>
    <scope>NUCLEOTIDE SEQUENCE [LARGE SCALE GENOMIC DNA]</scope>
    <source>
        <strain evidence="3 4">R-49807</strain>
    </source>
</reference>
<keyword evidence="1" id="KW-0812">Transmembrane</keyword>
<keyword evidence="1" id="KW-1133">Transmembrane helix</keyword>
<feature type="chain" id="PRO_5041734240" description="DUF3999 domain-containing protein" evidence="2">
    <location>
        <begin position="18"/>
        <end position="451"/>
    </location>
</feature>
<evidence type="ECO:0008006" key="5">
    <source>
        <dbReference type="Google" id="ProtNLM"/>
    </source>
</evidence>
<gene>
    <name evidence="3" type="ORF">A1356_17895</name>
</gene>
<protein>
    <recommendedName>
        <fullName evidence="5">DUF3999 domain-containing protein</fullName>
    </recommendedName>
</protein>
<dbReference type="Proteomes" id="UP000077734">
    <property type="component" value="Unassembled WGS sequence"/>
</dbReference>
<accession>A0AA91I463</accession>
<proteinExistence type="predicted"/>
<evidence type="ECO:0000256" key="2">
    <source>
        <dbReference type="SAM" id="SignalP"/>
    </source>
</evidence>
<dbReference type="AlphaFoldDB" id="A0AA91I463"/>
<keyword evidence="2" id="KW-0732">Signal</keyword>
<evidence type="ECO:0000256" key="1">
    <source>
        <dbReference type="SAM" id="Phobius"/>
    </source>
</evidence>
<evidence type="ECO:0000313" key="4">
    <source>
        <dbReference type="Proteomes" id="UP000077734"/>
    </source>
</evidence>
<feature type="transmembrane region" description="Helical" evidence="1">
    <location>
        <begin position="423"/>
        <end position="441"/>
    </location>
</feature>
<feature type="signal peptide" evidence="2">
    <location>
        <begin position="1"/>
        <end position="17"/>
    </location>
</feature>